<dbReference type="GO" id="GO:0071555">
    <property type="term" value="P:cell wall organization"/>
    <property type="evidence" value="ECO:0007669"/>
    <property type="project" value="UniProtKB-KW"/>
</dbReference>
<proteinExistence type="inferred from homology"/>
<evidence type="ECO:0000256" key="5">
    <source>
        <dbReference type="ARBA" id="ARBA00023316"/>
    </source>
</evidence>
<dbReference type="PROSITE" id="PS51061">
    <property type="entry name" value="R3H"/>
    <property type="match status" value="1"/>
</dbReference>
<keyword evidence="1 6" id="KW-0963">Cytoplasm</keyword>
<feature type="region of interest" description="Jag_N domain" evidence="6">
    <location>
        <begin position="6"/>
        <end position="56"/>
    </location>
</feature>
<evidence type="ECO:0000256" key="6">
    <source>
        <dbReference type="HAMAP-Rule" id="MF_00867"/>
    </source>
</evidence>
<comment type="function">
    <text evidence="6">A probable RNA chaperone. Forms a complex with KhpA which binds to cellular RNA and controls its expression. Plays a role in peptidoglycan (PG) homeostasis and cell length regulation.</text>
</comment>
<evidence type="ECO:0000313" key="8">
    <source>
        <dbReference type="EMBL" id="SDN90240.1"/>
    </source>
</evidence>
<dbReference type="InterPro" id="IPR001374">
    <property type="entry name" value="R3H_dom"/>
</dbReference>
<comment type="subunit">
    <text evidence="6">Forms a complex with KhpA.</text>
</comment>
<dbReference type="Pfam" id="PF14804">
    <property type="entry name" value="Jag_N"/>
    <property type="match status" value="1"/>
</dbReference>
<dbReference type="GO" id="GO:0009252">
    <property type="term" value="P:peptidoglycan biosynthetic process"/>
    <property type="evidence" value="ECO:0007669"/>
    <property type="project" value="UniProtKB-UniRule"/>
</dbReference>
<evidence type="ECO:0000256" key="2">
    <source>
        <dbReference type="ARBA" id="ARBA00022884"/>
    </source>
</evidence>
<dbReference type="Proteomes" id="UP000199602">
    <property type="component" value="Unassembled WGS sequence"/>
</dbReference>
<keyword evidence="9" id="KW-1185">Reference proteome</keyword>
<keyword evidence="5 6" id="KW-0961">Cell wall biogenesis/degradation</keyword>
<keyword evidence="3 6" id="KW-0133">Cell shape</keyword>
<keyword evidence="4 6" id="KW-0143">Chaperone</keyword>
<evidence type="ECO:0000259" key="7">
    <source>
        <dbReference type="PROSITE" id="PS51061"/>
    </source>
</evidence>
<dbReference type="CDD" id="cd02414">
    <property type="entry name" value="KH-II_Jag"/>
    <property type="match status" value="1"/>
</dbReference>
<feature type="domain" description="R3H" evidence="7">
    <location>
        <begin position="145"/>
        <end position="211"/>
    </location>
</feature>
<dbReference type="InterPro" id="IPR039247">
    <property type="entry name" value="KhpB"/>
</dbReference>
<dbReference type="GO" id="GO:0005737">
    <property type="term" value="C:cytoplasm"/>
    <property type="evidence" value="ECO:0007669"/>
    <property type="project" value="UniProtKB-SubCell"/>
</dbReference>
<dbReference type="InterPro" id="IPR034079">
    <property type="entry name" value="R3H_KhpB"/>
</dbReference>
<dbReference type="GO" id="GO:0008360">
    <property type="term" value="P:regulation of cell shape"/>
    <property type="evidence" value="ECO:0007669"/>
    <property type="project" value="UniProtKB-KW"/>
</dbReference>
<dbReference type="Gene3D" id="3.30.1370.50">
    <property type="entry name" value="R3H-like domain"/>
    <property type="match status" value="1"/>
</dbReference>
<protein>
    <recommendedName>
        <fullName evidence="6">RNA-binding protein KhpB</fullName>
    </recommendedName>
    <alternativeName>
        <fullName evidence="6">RNA-binding protein EloR</fullName>
    </alternativeName>
</protein>
<name>A0A1H0F6G3_9BACT</name>
<evidence type="ECO:0000313" key="9">
    <source>
        <dbReference type="Proteomes" id="UP000199602"/>
    </source>
</evidence>
<evidence type="ECO:0000256" key="4">
    <source>
        <dbReference type="ARBA" id="ARBA00023186"/>
    </source>
</evidence>
<dbReference type="NCBIfam" id="NF041568">
    <property type="entry name" value="Jag_EloR"/>
    <property type="match status" value="1"/>
</dbReference>
<dbReference type="RefSeq" id="WP_092065942.1">
    <property type="nucleotide sequence ID" value="NZ_FNIN01000011.1"/>
</dbReference>
<dbReference type="OrthoDB" id="9794483at2"/>
<dbReference type="EMBL" id="FNIN01000011">
    <property type="protein sequence ID" value="SDN90240.1"/>
    <property type="molecule type" value="Genomic_DNA"/>
</dbReference>
<dbReference type="CDD" id="cd02644">
    <property type="entry name" value="R3H_jag"/>
    <property type="match status" value="1"/>
</dbReference>
<dbReference type="InterPro" id="IPR032782">
    <property type="entry name" value="KhpB_N"/>
</dbReference>
<organism evidence="8 9">
    <name type="scientific">Desulfonauticus submarinus</name>
    <dbReference type="NCBI Taxonomy" id="206665"/>
    <lineage>
        <taxon>Bacteria</taxon>
        <taxon>Pseudomonadati</taxon>
        <taxon>Thermodesulfobacteriota</taxon>
        <taxon>Desulfovibrionia</taxon>
        <taxon>Desulfovibrionales</taxon>
        <taxon>Desulfonauticaceae</taxon>
        <taxon>Desulfonauticus</taxon>
    </lineage>
</organism>
<dbReference type="InterPro" id="IPR015946">
    <property type="entry name" value="KH_dom-like_a/b"/>
</dbReference>
<dbReference type="STRING" id="206665.SAMN04488516_1119"/>
<dbReference type="HAMAP" id="MF_00867">
    <property type="entry name" value="KhpB"/>
    <property type="match status" value="1"/>
</dbReference>
<dbReference type="Pfam" id="PF01424">
    <property type="entry name" value="R3H"/>
    <property type="match status" value="1"/>
</dbReference>
<evidence type="ECO:0000256" key="3">
    <source>
        <dbReference type="ARBA" id="ARBA00022960"/>
    </source>
</evidence>
<sequence length="226" mass="25766">MEEFVEFTGKDVDEAISKACEYFQTERDQLEIEIVSGGSSGIFGLVGLKKAKIKAKRRKNPLELENKIREIIVNLTKHIAPLSEIKVDVSSDPIYVNIEEQENAGILIGKEGQTISAIQYLANRIIAKQYPGASRIQLDAANYRQRQNEKIKQTALMLAQKAKRMGRTMRTQPLTSYHRRIIHLTLQKDRSVQTKSLGEGPLKRVLIMPKKKMARKKESLQTRTNY</sequence>
<reference evidence="8 9" key="1">
    <citation type="submission" date="2016-10" db="EMBL/GenBank/DDBJ databases">
        <authorList>
            <person name="de Groot N.N."/>
        </authorList>
    </citation>
    <scope>NUCLEOTIDE SEQUENCE [LARGE SCALE GENOMIC DNA]</scope>
    <source>
        <strain evidence="8 9">DSM 15269</strain>
    </source>
</reference>
<dbReference type="SMART" id="SM01245">
    <property type="entry name" value="Jag_N"/>
    <property type="match status" value="1"/>
</dbReference>
<dbReference type="PANTHER" id="PTHR35800:SF1">
    <property type="entry name" value="RNA-BINDING PROTEIN KHPB"/>
    <property type="match status" value="1"/>
</dbReference>
<dbReference type="Gene3D" id="3.30.300.20">
    <property type="match status" value="1"/>
</dbReference>
<dbReference type="Gene3D" id="3.30.30.80">
    <property type="entry name" value="probable RNA-binding protein from clostridium symbiosum atcc 14940"/>
    <property type="match status" value="1"/>
</dbReference>
<comment type="domain">
    <text evidence="6">Has an N-terminal Jag-N domain and 2 RNA-binding domains (KH and R3H).</text>
</comment>
<accession>A0A1H0F6G3</accession>
<dbReference type="Pfam" id="PF13083">
    <property type="entry name" value="KH_KhpA-B"/>
    <property type="match status" value="1"/>
</dbReference>
<dbReference type="InterPro" id="IPR036867">
    <property type="entry name" value="R3H_dom_sf"/>
</dbReference>
<comment type="subcellular location">
    <subcellularLocation>
        <location evidence="6">Cytoplasm</location>
    </subcellularLocation>
</comment>
<dbReference type="PANTHER" id="PTHR35800">
    <property type="entry name" value="PROTEIN JAG"/>
    <property type="match status" value="1"/>
</dbReference>
<dbReference type="InterPro" id="IPR038008">
    <property type="entry name" value="Jag_KH"/>
</dbReference>
<gene>
    <name evidence="6" type="primary">khpB</name>
    <name evidence="6" type="synonym">eloR</name>
    <name evidence="8" type="ORF">SAMN04488516_1119</name>
</gene>
<dbReference type="SUPFAM" id="SSF82708">
    <property type="entry name" value="R3H domain"/>
    <property type="match status" value="1"/>
</dbReference>
<dbReference type="InterPro" id="IPR038247">
    <property type="entry name" value="Jag_N_dom_sf"/>
</dbReference>
<dbReference type="AlphaFoldDB" id="A0A1H0F6G3"/>
<dbReference type="SMART" id="SM00393">
    <property type="entry name" value="R3H"/>
    <property type="match status" value="1"/>
</dbReference>
<comment type="similarity">
    <text evidence="6">Belongs to the KhpB RNA-binding protein family.</text>
</comment>
<evidence type="ECO:0000256" key="1">
    <source>
        <dbReference type="ARBA" id="ARBA00022490"/>
    </source>
</evidence>
<dbReference type="GO" id="GO:0003723">
    <property type="term" value="F:RNA binding"/>
    <property type="evidence" value="ECO:0007669"/>
    <property type="project" value="UniProtKB-UniRule"/>
</dbReference>
<keyword evidence="2 6" id="KW-0694">RNA-binding</keyword>